<proteinExistence type="predicted"/>
<keyword evidence="3" id="KW-1185">Reference proteome</keyword>
<dbReference type="Pfam" id="PF05635">
    <property type="entry name" value="23S_rRNA_IVP"/>
    <property type="match status" value="1"/>
</dbReference>
<dbReference type="Gene3D" id="1.20.1440.60">
    <property type="entry name" value="23S rRNA-intervening sequence"/>
    <property type="match status" value="1"/>
</dbReference>
<evidence type="ECO:0000313" key="2">
    <source>
        <dbReference type="EMBL" id="MDT0632550.1"/>
    </source>
</evidence>
<accession>A0ABU3BTC9</accession>
<dbReference type="NCBIfam" id="TIGR02436">
    <property type="entry name" value="four helix bundle protein"/>
    <property type="match status" value="1"/>
</dbReference>
<feature type="compositionally biased region" description="Basic and acidic residues" evidence="1">
    <location>
        <begin position="126"/>
        <end position="140"/>
    </location>
</feature>
<sequence length="140" mass="15867">MPSLGFDELEVYKLPERLADAVWETVDTWDRLARRTVGEQVVRSADSVGANIAEGAGRGTFKDNRRFVHYARGSLYETRHGLRRAQKRGLLTRDQSARLRPILDELGPRLNAYPRSIGRTTPPRPIAERRGSNAPRTNDK</sequence>
<protein>
    <submittedName>
        <fullName evidence="2">Four helix bundle protein</fullName>
    </submittedName>
</protein>
<comment type="caution">
    <text evidence="2">The sequence shown here is derived from an EMBL/GenBank/DDBJ whole genome shotgun (WGS) entry which is preliminary data.</text>
</comment>
<dbReference type="InterPro" id="IPR012657">
    <property type="entry name" value="23S_rRNA-intervening_sequence"/>
</dbReference>
<gene>
    <name evidence="2" type="ORF">RM540_12390</name>
</gene>
<evidence type="ECO:0000313" key="3">
    <source>
        <dbReference type="Proteomes" id="UP001267426"/>
    </source>
</evidence>
<dbReference type="Proteomes" id="UP001267426">
    <property type="component" value="Unassembled WGS sequence"/>
</dbReference>
<organism evidence="2 3">
    <name type="scientific">Rubrivirga litoralis</name>
    <dbReference type="NCBI Taxonomy" id="3075598"/>
    <lineage>
        <taxon>Bacteria</taxon>
        <taxon>Pseudomonadati</taxon>
        <taxon>Rhodothermota</taxon>
        <taxon>Rhodothermia</taxon>
        <taxon>Rhodothermales</taxon>
        <taxon>Rubricoccaceae</taxon>
        <taxon>Rubrivirga</taxon>
    </lineage>
</organism>
<dbReference type="PANTHER" id="PTHR38471:SF2">
    <property type="entry name" value="FOUR HELIX BUNDLE PROTEIN"/>
    <property type="match status" value="1"/>
</dbReference>
<dbReference type="EMBL" id="JAVRHT010000031">
    <property type="protein sequence ID" value="MDT0632550.1"/>
    <property type="molecule type" value="Genomic_DNA"/>
</dbReference>
<dbReference type="InterPro" id="IPR036583">
    <property type="entry name" value="23S_rRNA_IVS_sf"/>
</dbReference>
<dbReference type="RefSeq" id="WP_311664537.1">
    <property type="nucleotide sequence ID" value="NZ_JAVRHT010000031.1"/>
</dbReference>
<evidence type="ECO:0000256" key="1">
    <source>
        <dbReference type="SAM" id="MobiDB-lite"/>
    </source>
</evidence>
<feature type="region of interest" description="Disordered" evidence="1">
    <location>
        <begin position="110"/>
        <end position="140"/>
    </location>
</feature>
<name>A0ABU3BTC9_9BACT</name>
<dbReference type="PANTHER" id="PTHR38471">
    <property type="entry name" value="FOUR HELIX BUNDLE PROTEIN"/>
    <property type="match status" value="1"/>
</dbReference>
<reference evidence="2 3" key="1">
    <citation type="submission" date="2023-09" db="EMBL/GenBank/DDBJ databases">
        <authorList>
            <person name="Rey-Velasco X."/>
        </authorList>
    </citation>
    <scope>NUCLEOTIDE SEQUENCE [LARGE SCALE GENOMIC DNA]</scope>
    <source>
        <strain evidence="2 3">F394</strain>
    </source>
</reference>
<dbReference type="SUPFAM" id="SSF158446">
    <property type="entry name" value="IVS-encoded protein-like"/>
    <property type="match status" value="1"/>
</dbReference>